<dbReference type="RefSeq" id="WP_083202942.1">
    <property type="nucleotide sequence ID" value="NZ_FLRB01000011.1"/>
</dbReference>
<reference evidence="1 4" key="1">
    <citation type="submission" date="2016-06" db="EMBL/GenBank/DDBJ databases">
        <authorList>
            <person name="Kjaerup R.B."/>
            <person name="Dalgaard T.S."/>
            <person name="Juul-Madsen H.R."/>
        </authorList>
    </citation>
    <scope>NUCLEOTIDE SEQUENCE [LARGE SCALE GENOMIC DNA]</scope>
    <source>
        <strain evidence="1 4">CECT 5115</strain>
    </source>
</reference>
<gene>
    <name evidence="1" type="ORF">MGA5115_00153</name>
    <name evidence="2" type="ORF">MGA5116_01714</name>
</gene>
<proteinExistence type="predicted"/>
<keyword evidence="3" id="KW-1185">Reference proteome</keyword>
<protein>
    <recommendedName>
        <fullName evidence="5">Uracil DNA glycosylase superfamily protein</fullName>
    </recommendedName>
</protein>
<accession>A0A1C3JLS9</accession>
<reference evidence="2 3" key="2">
    <citation type="submission" date="2016-06" db="EMBL/GenBank/DDBJ databases">
        <authorList>
            <person name="Rodrigo-Torres L."/>
            <person name="Arahal D.R."/>
        </authorList>
    </citation>
    <scope>NUCLEOTIDE SEQUENCE [LARGE SCALE GENOMIC DNA]</scope>
    <source>
        <strain evidence="2 3">CECT 5116</strain>
    </source>
</reference>
<sequence>MNLSRELSHHQAFQTHSLNELGVVSWMHGTSPVHGEVFRSTQPWLRADGVQTIAPAVDDGASFRAVEPPALAVAPQQKDASVADLRRQLGAAPEVIVEDLQPIEETIAVPTVALPETVQGLPTSVQLNGYLLAGRLLLLTDLPRSFNEPEALDKLAISLAKALLKQDISDWSSGQFVWPGKLKNRYLIGRKDWALGGFEQFLSNQLAGQTPQWIILAGEQCSQFFETLPDDHALKLMPNAKVDSLPQMLRIPELRKEAWKIMQSSFR</sequence>
<organism evidence="1 4">
    <name type="scientific">Marinomonas gallaica</name>
    <dbReference type="NCBI Taxonomy" id="1806667"/>
    <lineage>
        <taxon>Bacteria</taxon>
        <taxon>Pseudomonadati</taxon>
        <taxon>Pseudomonadota</taxon>
        <taxon>Gammaproteobacteria</taxon>
        <taxon>Oceanospirillales</taxon>
        <taxon>Oceanospirillaceae</taxon>
        <taxon>Marinomonas</taxon>
    </lineage>
</organism>
<evidence type="ECO:0000313" key="1">
    <source>
        <dbReference type="EMBL" id="SBT16079.1"/>
    </source>
</evidence>
<evidence type="ECO:0000313" key="3">
    <source>
        <dbReference type="Proteomes" id="UP000092840"/>
    </source>
</evidence>
<name>A0A1C3JLS9_9GAMM</name>
<dbReference type="AlphaFoldDB" id="A0A1C3JLS9"/>
<evidence type="ECO:0000313" key="4">
    <source>
        <dbReference type="Proteomes" id="UP000092871"/>
    </source>
</evidence>
<dbReference type="Proteomes" id="UP000092871">
    <property type="component" value="Unassembled WGS sequence"/>
</dbReference>
<dbReference type="Proteomes" id="UP000092840">
    <property type="component" value="Unassembled WGS sequence"/>
</dbReference>
<evidence type="ECO:0000313" key="2">
    <source>
        <dbReference type="EMBL" id="SBT21127.1"/>
    </source>
</evidence>
<evidence type="ECO:0008006" key="5">
    <source>
        <dbReference type="Google" id="ProtNLM"/>
    </source>
</evidence>
<dbReference type="EMBL" id="FLRA01000001">
    <property type="protein sequence ID" value="SBT16079.1"/>
    <property type="molecule type" value="Genomic_DNA"/>
</dbReference>
<dbReference type="EMBL" id="FLRB01000011">
    <property type="protein sequence ID" value="SBT21127.1"/>
    <property type="molecule type" value="Genomic_DNA"/>
</dbReference>